<keyword evidence="1" id="KW-0472">Membrane</keyword>
<dbReference type="EMBL" id="CAWUFR010000690">
    <property type="protein sequence ID" value="CAK6980459.1"/>
    <property type="molecule type" value="Genomic_DNA"/>
</dbReference>
<evidence type="ECO:0000256" key="1">
    <source>
        <dbReference type="SAM" id="Phobius"/>
    </source>
</evidence>
<dbReference type="Proteomes" id="UP001314229">
    <property type="component" value="Unassembled WGS sequence"/>
</dbReference>
<feature type="signal peptide" evidence="2">
    <location>
        <begin position="1"/>
        <end position="18"/>
    </location>
</feature>
<evidence type="ECO:0000256" key="2">
    <source>
        <dbReference type="SAM" id="SignalP"/>
    </source>
</evidence>
<accession>A0AAV1QAL3</accession>
<keyword evidence="1" id="KW-1133">Transmembrane helix</keyword>
<protein>
    <submittedName>
        <fullName evidence="3">Uncharacterized protein LOC122989328 isoform X2</fullName>
    </submittedName>
</protein>
<evidence type="ECO:0000313" key="3">
    <source>
        <dbReference type="EMBL" id="CAK6980459.1"/>
    </source>
</evidence>
<dbReference type="AlphaFoldDB" id="A0AAV1QAL3"/>
<keyword evidence="4" id="KW-1185">Reference proteome</keyword>
<organism evidence="3 4">
    <name type="scientific">Scomber scombrus</name>
    <name type="common">Atlantic mackerel</name>
    <name type="synonym">Scomber vernalis</name>
    <dbReference type="NCBI Taxonomy" id="13677"/>
    <lineage>
        <taxon>Eukaryota</taxon>
        <taxon>Metazoa</taxon>
        <taxon>Chordata</taxon>
        <taxon>Craniata</taxon>
        <taxon>Vertebrata</taxon>
        <taxon>Euteleostomi</taxon>
        <taxon>Actinopterygii</taxon>
        <taxon>Neopterygii</taxon>
        <taxon>Teleostei</taxon>
        <taxon>Neoteleostei</taxon>
        <taxon>Acanthomorphata</taxon>
        <taxon>Pelagiaria</taxon>
        <taxon>Scombriformes</taxon>
        <taxon>Scombridae</taxon>
        <taxon>Scomber</taxon>
    </lineage>
</organism>
<evidence type="ECO:0000313" key="4">
    <source>
        <dbReference type="Proteomes" id="UP001314229"/>
    </source>
</evidence>
<reference evidence="3 4" key="1">
    <citation type="submission" date="2024-01" db="EMBL/GenBank/DDBJ databases">
        <authorList>
            <person name="Alioto T."/>
            <person name="Alioto T."/>
            <person name="Gomez Garrido J."/>
        </authorList>
    </citation>
    <scope>NUCLEOTIDE SEQUENCE [LARGE SCALE GENOMIC DNA]</scope>
</reference>
<proteinExistence type="predicted"/>
<feature type="chain" id="PRO_5043965334" evidence="2">
    <location>
        <begin position="19"/>
        <end position="199"/>
    </location>
</feature>
<keyword evidence="2" id="KW-0732">Signal</keyword>
<sequence>MSLICFLALGIIAPNVDVLYDDKYDTGHLWMKNGSLPACSSTSPPSPSSCEVCLQQEVYAVCRDLMQDADLRMEAAGQPITIKKSKCPWLLGDATVQSATEYPLSTIQRTDSAGTNPGTWEWWQIFIPILFLLLFVFMVFYIRKKRSNKTDTSYWCVGEEKLFLQSKLALRNHRQRERALAPRCFGLKVRTMLAELWRV</sequence>
<gene>
    <name evidence="3" type="ORF">FSCOSCO3_A034517</name>
</gene>
<comment type="caution">
    <text evidence="3">The sequence shown here is derived from an EMBL/GenBank/DDBJ whole genome shotgun (WGS) entry which is preliminary data.</text>
</comment>
<feature type="transmembrane region" description="Helical" evidence="1">
    <location>
        <begin position="122"/>
        <end position="142"/>
    </location>
</feature>
<keyword evidence="1" id="KW-0812">Transmembrane</keyword>
<name>A0AAV1QAL3_SCOSC</name>